<dbReference type="GeneID" id="95328094"/>
<sequence length="360" mass="37501">MAERSVTSGPTIYEVAARAGVSIATVSRTFSDSSKVAARTRDAVLDAARELHYVPAAAARALAVRRSKALGVVLPHIDGPYYAELLVGFEIAASELGLSVVLALAGPQERRSAAVLDLLGRVDGVAFMARGGADDAAVLEVAGVRPTVSVARGRVDGVDAFYAENRGTARELTEHLIQHGHRRIGFVGRPEEGSDIGRRHRGYLEALDAAGLAPAAHFAVAPVEHAGLELADQLLAEQRDDAGGLTGLDALVCGNDELAMALVARMADAGIDIPGRLAITGWDDTVTARYLTPGLTSVRQEVAELGALAARRLAARIGGEPEQGPVTVASTLVLRRSCGCDPAAPLTFAPITDIPTKESS</sequence>
<reference evidence="6 7" key="1">
    <citation type="journal article" date="2017" name="Elife">
        <title>Extensive horizontal gene transfer in cheese-associated bacteria.</title>
        <authorList>
            <person name="Bonham K.S."/>
            <person name="Wolfe B.E."/>
            <person name="Dutton R.J."/>
        </authorList>
    </citation>
    <scope>NUCLEOTIDE SEQUENCE [LARGE SCALE GENOMIC DNA]</scope>
    <source>
        <strain evidence="6 7">341_9</strain>
    </source>
</reference>
<dbReference type="PROSITE" id="PS50932">
    <property type="entry name" value="HTH_LACI_2"/>
    <property type="match status" value="1"/>
</dbReference>
<gene>
    <name evidence="6" type="ORF">CIK66_10715</name>
</gene>
<evidence type="ECO:0000256" key="3">
    <source>
        <dbReference type="ARBA" id="ARBA00023125"/>
    </source>
</evidence>
<comment type="caution">
    <text evidence="6">The sequence shown here is derived from an EMBL/GenBank/DDBJ whole genome shotgun (WGS) entry which is preliminary data.</text>
</comment>
<feature type="domain" description="HTH lacI-type" evidence="5">
    <location>
        <begin position="10"/>
        <end position="64"/>
    </location>
</feature>
<dbReference type="SUPFAM" id="SSF53822">
    <property type="entry name" value="Periplasmic binding protein-like I"/>
    <property type="match status" value="1"/>
</dbReference>
<dbReference type="Pfam" id="PF00356">
    <property type="entry name" value="LacI"/>
    <property type="match status" value="1"/>
</dbReference>
<evidence type="ECO:0000259" key="5">
    <source>
        <dbReference type="PROSITE" id="PS50932"/>
    </source>
</evidence>
<dbReference type="InterPro" id="IPR046335">
    <property type="entry name" value="LacI/GalR-like_sensor"/>
</dbReference>
<protein>
    <submittedName>
        <fullName evidence="6">LacI family transcriptional regulator</fullName>
    </submittedName>
</protein>
<dbReference type="Gene3D" id="1.10.260.40">
    <property type="entry name" value="lambda repressor-like DNA-binding domains"/>
    <property type="match status" value="1"/>
</dbReference>
<evidence type="ECO:0000256" key="1">
    <source>
        <dbReference type="ARBA" id="ARBA00022491"/>
    </source>
</evidence>
<dbReference type="RefSeq" id="WP_096165946.1">
    <property type="nucleotide sequence ID" value="NZ_BAAAIQ010000022.1"/>
</dbReference>
<evidence type="ECO:0000313" key="6">
    <source>
        <dbReference type="EMBL" id="PCC39062.1"/>
    </source>
</evidence>
<dbReference type="GO" id="GO:0003700">
    <property type="term" value="F:DNA-binding transcription factor activity"/>
    <property type="evidence" value="ECO:0007669"/>
    <property type="project" value="TreeGrafter"/>
</dbReference>
<keyword evidence="4" id="KW-0804">Transcription</keyword>
<keyword evidence="3" id="KW-0238">DNA-binding</keyword>
<dbReference type="SUPFAM" id="SSF47413">
    <property type="entry name" value="lambda repressor-like DNA-binding domains"/>
    <property type="match status" value="1"/>
</dbReference>
<name>A0A2A3YH35_9MICO</name>
<keyword evidence="2" id="KW-0805">Transcription regulation</keyword>
<dbReference type="CDD" id="cd06267">
    <property type="entry name" value="PBP1_LacI_sugar_binding-like"/>
    <property type="match status" value="1"/>
</dbReference>
<proteinExistence type="predicted"/>
<evidence type="ECO:0000256" key="2">
    <source>
        <dbReference type="ARBA" id="ARBA00023015"/>
    </source>
</evidence>
<dbReference type="InterPro" id="IPR000843">
    <property type="entry name" value="HTH_LacI"/>
</dbReference>
<dbReference type="OrthoDB" id="4268837at2"/>
<dbReference type="PANTHER" id="PTHR30146:SF148">
    <property type="entry name" value="HTH-TYPE TRANSCRIPTIONAL REPRESSOR PURR-RELATED"/>
    <property type="match status" value="1"/>
</dbReference>
<dbReference type="PANTHER" id="PTHR30146">
    <property type="entry name" value="LACI-RELATED TRANSCRIPTIONAL REPRESSOR"/>
    <property type="match status" value="1"/>
</dbReference>
<dbReference type="CDD" id="cd01392">
    <property type="entry name" value="HTH_LacI"/>
    <property type="match status" value="1"/>
</dbReference>
<dbReference type="InterPro" id="IPR028082">
    <property type="entry name" value="Peripla_BP_I"/>
</dbReference>
<dbReference type="AlphaFoldDB" id="A0A2A3YH35"/>
<evidence type="ECO:0000256" key="4">
    <source>
        <dbReference type="ARBA" id="ARBA00023163"/>
    </source>
</evidence>
<keyword evidence="1" id="KW-0678">Repressor</keyword>
<dbReference type="Proteomes" id="UP000218598">
    <property type="component" value="Unassembled WGS sequence"/>
</dbReference>
<dbReference type="Pfam" id="PF13377">
    <property type="entry name" value="Peripla_BP_3"/>
    <property type="match status" value="1"/>
</dbReference>
<accession>A0A2A3YH35</accession>
<dbReference type="EMBL" id="NRGR01000018">
    <property type="protein sequence ID" value="PCC39062.1"/>
    <property type="molecule type" value="Genomic_DNA"/>
</dbReference>
<dbReference type="Gene3D" id="3.40.50.2300">
    <property type="match status" value="2"/>
</dbReference>
<dbReference type="InterPro" id="IPR010982">
    <property type="entry name" value="Lambda_DNA-bd_dom_sf"/>
</dbReference>
<organism evidence="6 7">
    <name type="scientific">Brachybacterium alimentarium</name>
    <dbReference type="NCBI Taxonomy" id="47845"/>
    <lineage>
        <taxon>Bacteria</taxon>
        <taxon>Bacillati</taxon>
        <taxon>Actinomycetota</taxon>
        <taxon>Actinomycetes</taxon>
        <taxon>Micrococcales</taxon>
        <taxon>Dermabacteraceae</taxon>
        <taxon>Brachybacterium</taxon>
    </lineage>
</organism>
<dbReference type="SMART" id="SM00354">
    <property type="entry name" value="HTH_LACI"/>
    <property type="match status" value="1"/>
</dbReference>
<keyword evidence="7" id="KW-1185">Reference proteome</keyword>
<evidence type="ECO:0000313" key="7">
    <source>
        <dbReference type="Proteomes" id="UP000218598"/>
    </source>
</evidence>
<dbReference type="GO" id="GO:0000976">
    <property type="term" value="F:transcription cis-regulatory region binding"/>
    <property type="evidence" value="ECO:0007669"/>
    <property type="project" value="TreeGrafter"/>
</dbReference>